<keyword evidence="5" id="KW-0812">Transmembrane</keyword>
<keyword evidence="9" id="KW-1185">Reference proteome</keyword>
<reference evidence="8 9" key="1">
    <citation type="submission" date="2024-04" db="EMBL/GenBank/DDBJ databases">
        <title>Novel genus in family Flammeovirgaceae.</title>
        <authorList>
            <person name="Nguyen T.H."/>
            <person name="Vuong T.Q."/>
            <person name="Le H."/>
            <person name="Kim S.-G."/>
        </authorList>
    </citation>
    <scope>NUCLEOTIDE SEQUENCE [LARGE SCALE GENOMIC DNA]</scope>
    <source>
        <strain evidence="8 9">JCM 23209</strain>
    </source>
</reference>
<dbReference type="Pfam" id="PF00034">
    <property type="entry name" value="Cytochrom_C"/>
    <property type="match status" value="1"/>
</dbReference>
<dbReference type="AlphaFoldDB" id="A0AAW9RZU2"/>
<keyword evidence="3 4" id="KW-0408">Iron</keyword>
<evidence type="ECO:0000259" key="7">
    <source>
        <dbReference type="PROSITE" id="PS51007"/>
    </source>
</evidence>
<feature type="transmembrane region" description="Helical" evidence="5">
    <location>
        <begin position="175"/>
        <end position="201"/>
    </location>
</feature>
<evidence type="ECO:0000256" key="5">
    <source>
        <dbReference type="SAM" id="Phobius"/>
    </source>
</evidence>
<dbReference type="EMBL" id="JBDKWZ010000001">
    <property type="protein sequence ID" value="MEN7546922.1"/>
    <property type="molecule type" value="Genomic_DNA"/>
</dbReference>
<evidence type="ECO:0000256" key="2">
    <source>
        <dbReference type="ARBA" id="ARBA00022723"/>
    </source>
</evidence>
<keyword evidence="5" id="KW-0472">Membrane</keyword>
<dbReference type="InterPro" id="IPR036280">
    <property type="entry name" value="Multihaem_cyt_sf"/>
</dbReference>
<keyword evidence="1 4" id="KW-0349">Heme</keyword>
<gene>
    <name evidence="8" type="ORF">AAG747_03335</name>
</gene>
<dbReference type="GO" id="GO:0046872">
    <property type="term" value="F:metal ion binding"/>
    <property type="evidence" value="ECO:0007669"/>
    <property type="project" value="UniProtKB-KW"/>
</dbReference>
<feature type="transmembrane region" description="Helical" evidence="5">
    <location>
        <begin position="228"/>
        <end position="247"/>
    </location>
</feature>
<keyword evidence="6" id="KW-0732">Signal</keyword>
<accession>A0AAW9RZU2</accession>
<dbReference type="PROSITE" id="PS51007">
    <property type="entry name" value="CYTC"/>
    <property type="match status" value="1"/>
</dbReference>
<dbReference type="GO" id="GO:0020037">
    <property type="term" value="F:heme binding"/>
    <property type="evidence" value="ECO:0007669"/>
    <property type="project" value="InterPro"/>
</dbReference>
<comment type="caution">
    <text evidence="8">The sequence shown here is derived from an EMBL/GenBank/DDBJ whole genome shotgun (WGS) entry which is preliminary data.</text>
</comment>
<proteinExistence type="predicted"/>
<organism evidence="8 9">
    <name type="scientific">Rapidithrix thailandica</name>
    <dbReference type="NCBI Taxonomy" id="413964"/>
    <lineage>
        <taxon>Bacteria</taxon>
        <taxon>Pseudomonadati</taxon>
        <taxon>Bacteroidota</taxon>
        <taxon>Cytophagia</taxon>
        <taxon>Cytophagales</taxon>
        <taxon>Flammeovirgaceae</taxon>
        <taxon>Rapidithrix</taxon>
    </lineage>
</organism>
<dbReference type="InterPro" id="IPR036909">
    <property type="entry name" value="Cyt_c-like_dom_sf"/>
</dbReference>
<sequence length="430" mass="47761">MKACRRVLCRNLYVLFISLFLFAQPLWAQETSEDAAQTTEAADAGSGDGIPADAAVISKGKEIFDGNCAQCHSVHEKVVGPALKNVYERKDVAWLTNFIKYPQKVIDSGDAYAQALFKEYKQIMPNHDFLSDEDIMSILAYVKDETVKGPAVAETPASSTGGDVAADQNAVDPNLLLAVIAGLVLLLVILLIAMVMLIAMLTRYLKQKEDLSEEDKEFISQRFQLKNLLQSQGFIGVVSFVFLAVVLKATVDGLFSIGVQQGYAPEQPIPFSHKLHAGYYEIDCKYCHTGVEKSKNANIPSANICMNCHNTIRTTSPNIQKIYAAIENDEPIQWVRVHNLPDLAYFNHSQHVKVAGLECEQCHGDVKEMEVVQQFSLLTMGWCIDCHRKTEVNTEGNAYYDKLVELHSKNSKDPMTVEDIGGLECAKCHY</sequence>
<dbReference type="GO" id="GO:0009055">
    <property type="term" value="F:electron transfer activity"/>
    <property type="evidence" value="ECO:0007669"/>
    <property type="project" value="InterPro"/>
</dbReference>
<feature type="signal peptide" evidence="6">
    <location>
        <begin position="1"/>
        <end position="28"/>
    </location>
</feature>
<dbReference type="InterPro" id="IPR009056">
    <property type="entry name" value="Cyt_c-like_dom"/>
</dbReference>
<evidence type="ECO:0000313" key="9">
    <source>
        <dbReference type="Proteomes" id="UP001403385"/>
    </source>
</evidence>
<dbReference type="PANTHER" id="PTHR39425:SF1">
    <property type="entry name" value="CYTOCHROME C7-LIKE DOMAIN-CONTAINING PROTEIN"/>
    <property type="match status" value="1"/>
</dbReference>
<dbReference type="SUPFAM" id="SSF46626">
    <property type="entry name" value="Cytochrome c"/>
    <property type="match status" value="1"/>
</dbReference>
<dbReference type="Proteomes" id="UP001403385">
    <property type="component" value="Unassembled WGS sequence"/>
</dbReference>
<evidence type="ECO:0000256" key="6">
    <source>
        <dbReference type="SAM" id="SignalP"/>
    </source>
</evidence>
<dbReference type="SUPFAM" id="SSF48695">
    <property type="entry name" value="Multiheme cytochromes"/>
    <property type="match status" value="1"/>
</dbReference>
<feature type="domain" description="Cytochrome c" evidence="7">
    <location>
        <begin position="55"/>
        <end position="146"/>
    </location>
</feature>
<protein>
    <submittedName>
        <fullName evidence="8">C-type cytochrome</fullName>
    </submittedName>
</protein>
<evidence type="ECO:0000256" key="3">
    <source>
        <dbReference type="ARBA" id="ARBA00023004"/>
    </source>
</evidence>
<evidence type="ECO:0000313" key="8">
    <source>
        <dbReference type="EMBL" id="MEN7546922.1"/>
    </source>
</evidence>
<evidence type="ECO:0000256" key="1">
    <source>
        <dbReference type="ARBA" id="ARBA00022617"/>
    </source>
</evidence>
<dbReference type="Gene3D" id="3.90.10.10">
    <property type="entry name" value="Cytochrome C3"/>
    <property type="match status" value="2"/>
</dbReference>
<keyword evidence="2 4" id="KW-0479">Metal-binding</keyword>
<dbReference type="Gene3D" id="1.10.760.10">
    <property type="entry name" value="Cytochrome c-like domain"/>
    <property type="match status" value="1"/>
</dbReference>
<dbReference type="CDD" id="cd08168">
    <property type="entry name" value="Cytochrom_C3"/>
    <property type="match status" value="1"/>
</dbReference>
<evidence type="ECO:0000256" key="4">
    <source>
        <dbReference type="PROSITE-ProRule" id="PRU00433"/>
    </source>
</evidence>
<name>A0AAW9RZU2_9BACT</name>
<dbReference type="RefSeq" id="WP_346819699.1">
    <property type="nucleotide sequence ID" value="NZ_JBDKWZ010000001.1"/>
</dbReference>
<keyword evidence="5" id="KW-1133">Transmembrane helix</keyword>
<dbReference type="Pfam" id="PF14522">
    <property type="entry name" value="Cytochrome_C7"/>
    <property type="match status" value="1"/>
</dbReference>
<dbReference type="InterPro" id="IPR029467">
    <property type="entry name" value="Cyt_c7-like"/>
</dbReference>
<feature type="chain" id="PRO_5043578251" evidence="6">
    <location>
        <begin position="29"/>
        <end position="430"/>
    </location>
</feature>
<dbReference type="PANTHER" id="PTHR39425">
    <property type="entry name" value="LIPOPROTEIN CYTOCHROME C"/>
    <property type="match status" value="1"/>
</dbReference>